<evidence type="ECO:0000313" key="2">
    <source>
        <dbReference type="Proteomes" id="UP000008782"/>
    </source>
</evidence>
<accession>E3QVU0</accession>
<name>E3QVU0_COLGM</name>
<keyword evidence="2" id="KW-1185">Reference proteome</keyword>
<dbReference type="GeneID" id="24415487"/>
<reference evidence="2" key="1">
    <citation type="journal article" date="2012" name="Nat. Genet.">
        <title>Lifestyle transitions in plant pathogenic Colletotrichum fungi deciphered by genome and transcriptome analyses.</title>
        <authorList>
            <person name="O'Connell R.J."/>
            <person name="Thon M.R."/>
            <person name="Hacquard S."/>
            <person name="Amyotte S.G."/>
            <person name="Kleemann J."/>
            <person name="Torres M.F."/>
            <person name="Damm U."/>
            <person name="Buiate E.A."/>
            <person name="Epstein L."/>
            <person name="Alkan N."/>
            <person name="Altmueller J."/>
            <person name="Alvarado-Balderrama L."/>
            <person name="Bauser C.A."/>
            <person name="Becker C."/>
            <person name="Birren B.W."/>
            <person name="Chen Z."/>
            <person name="Choi J."/>
            <person name="Crouch J.A."/>
            <person name="Duvick J.P."/>
            <person name="Farman M.A."/>
            <person name="Gan P."/>
            <person name="Heiman D."/>
            <person name="Henrissat B."/>
            <person name="Howard R.J."/>
            <person name="Kabbage M."/>
            <person name="Koch C."/>
            <person name="Kracher B."/>
            <person name="Kubo Y."/>
            <person name="Law A.D."/>
            <person name="Lebrun M.-H."/>
            <person name="Lee Y.-H."/>
            <person name="Miyara I."/>
            <person name="Moore N."/>
            <person name="Neumann U."/>
            <person name="Nordstroem K."/>
            <person name="Panaccione D.G."/>
            <person name="Panstruga R."/>
            <person name="Place M."/>
            <person name="Proctor R.H."/>
            <person name="Prusky D."/>
            <person name="Rech G."/>
            <person name="Reinhardt R."/>
            <person name="Rollins J.A."/>
            <person name="Rounsley S."/>
            <person name="Schardl C.L."/>
            <person name="Schwartz D.C."/>
            <person name="Shenoy N."/>
            <person name="Shirasu K."/>
            <person name="Sikhakolli U.R."/>
            <person name="Stueber K."/>
            <person name="Sukno S.A."/>
            <person name="Sweigard J.A."/>
            <person name="Takano Y."/>
            <person name="Takahara H."/>
            <person name="Trail F."/>
            <person name="van der Does H.C."/>
            <person name="Voll L.M."/>
            <person name="Will I."/>
            <person name="Young S."/>
            <person name="Zeng Q."/>
            <person name="Zhang J."/>
            <person name="Zhou S."/>
            <person name="Dickman M.B."/>
            <person name="Schulze-Lefert P."/>
            <person name="Ver Loren van Themaat E."/>
            <person name="Ma L.-J."/>
            <person name="Vaillancourt L.J."/>
        </authorList>
    </citation>
    <scope>NUCLEOTIDE SEQUENCE [LARGE SCALE GENOMIC DNA]</scope>
    <source>
        <strain evidence="2">M1.001 / M2 / FGSC 10212</strain>
    </source>
</reference>
<dbReference type="VEuPathDB" id="FungiDB:GLRG_10122"/>
<protein>
    <submittedName>
        <fullName evidence="1">Uncharacterized protein</fullName>
    </submittedName>
</protein>
<organism evidence="2">
    <name type="scientific">Colletotrichum graminicola (strain M1.001 / M2 / FGSC 10212)</name>
    <name type="common">Maize anthracnose fungus</name>
    <name type="synonym">Glomerella graminicola</name>
    <dbReference type="NCBI Taxonomy" id="645133"/>
    <lineage>
        <taxon>Eukaryota</taxon>
        <taxon>Fungi</taxon>
        <taxon>Dikarya</taxon>
        <taxon>Ascomycota</taxon>
        <taxon>Pezizomycotina</taxon>
        <taxon>Sordariomycetes</taxon>
        <taxon>Hypocreomycetidae</taxon>
        <taxon>Glomerellales</taxon>
        <taxon>Glomerellaceae</taxon>
        <taxon>Colletotrichum</taxon>
        <taxon>Colletotrichum graminicola species complex</taxon>
    </lineage>
</organism>
<gene>
    <name evidence="1" type="ORF">GLRG_10122</name>
</gene>
<dbReference type="Proteomes" id="UP000008782">
    <property type="component" value="Unassembled WGS sequence"/>
</dbReference>
<dbReference type="EMBL" id="GG697386">
    <property type="protein sequence ID" value="EFQ34978.1"/>
    <property type="molecule type" value="Genomic_DNA"/>
</dbReference>
<dbReference type="HOGENOM" id="CLU_2867546_0_0_1"/>
<dbReference type="AlphaFoldDB" id="E3QVU0"/>
<dbReference type="OrthoDB" id="4847454at2759"/>
<proteinExistence type="predicted"/>
<sequence length="64" mass="7623">MAPFTDEEYFLNKPPDFELQRRARLPWTVWDRHSGCSVEWVESRENGTIPARFEGGPFFEIEFT</sequence>
<evidence type="ECO:0000313" key="1">
    <source>
        <dbReference type="EMBL" id="EFQ34978.1"/>
    </source>
</evidence>
<dbReference type="RefSeq" id="XP_008098998.1">
    <property type="nucleotide sequence ID" value="XM_008100807.1"/>
</dbReference>